<dbReference type="InterPro" id="IPR046531">
    <property type="entry name" value="DUF6596"/>
</dbReference>
<dbReference type="PANTHER" id="PTHR47756">
    <property type="entry name" value="BLL6612 PROTEIN-RELATED"/>
    <property type="match status" value="1"/>
</dbReference>
<dbReference type="InterPro" id="IPR013324">
    <property type="entry name" value="RNA_pol_sigma_r3/r4-like"/>
</dbReference>
<dbReference type="InterPro" id="IPR007627">
    <property type="entry name" value="RNA_pol_sigma70_r2"/>
</dbReference>
<gene>
    <name evidence="4" type="ORF">JF922_16080</name>
</gene>
<dbReference type="InterPro" id="IPR013249">
    <property type="entry name" value="RNA_pol_sigma70_r4_t2"/>
</dbReference>
<protein>
    <submittedName>
        <fullName evidence="4">RNA polymerase sigma factor</fullName>
    </submittedName>
</protein>
<dbReference type="Pfam" id="PF04542">
    <property type="entry name" value="Sigma70_r2"/>
    <property type="match status" value="1"/>
</dbReference>
<sequence length="420" mass="45698">MTDVRPTVEATFRLEYGRLLATLIRLLGDIDAAEEAVQAAFVTAVETWPASGVPRNPAAWLMVTARNRALDGVRREAKRQLKETGGAALDADHDEAAPSDDRLTLIFTCCHPALASTAQVALTLNLLGGLSVPEIARAFLVPPATMAQRLVRAKRKIRAAGIPYRIPDPDSLPERLQAVLAVLYLVFNEGYYASGTDSLVRSDLCVEAIRLGRTLVELMPFEPEVLGLAALMLLQDSRRAARLDASGELVLLPDQDRSRWDLGQIAEGSALLERALRRGSPPGPYVLQAAIAAVHAEATSAERTDWRQIAALYGRLFQVMPSPVVDLNRAVAVAMAGSVAAGLAIMDRIEASGELAGYHLLPAAQADLLRRLERWEDAVAAYRRALVLSPNAVERRFLEQRLAECRGYLSVREEAGSRTE</sequence>
<dbReference type="Gene3D" id="1.10.1740.10">
    <property type="match status" value="1"/>
</dbReference>
<dbReference type="SUPFAM" id="SSF88946">
    <property type="entry name" value="Sigma2 domain of RNA polymerase sigma factors"/>
    <property type="match status" value="1"/>
</dbReference>
<name>A0A934K9A3_9BACT</name>
<dbReference type="SUPFAM" id="SSF88659">
    <property type="entry name" value="Sigma3 and sigma4 domains of RNA polymerase sigma factors"/>
    <property type="match status" value="1"/>
</dbReference>
<accession>A0A934K9A3</accession>
<feature type="domain" description="DUF6596" evidence="3">
    <location>
        <begin position="175"/>
        <end position="275"/>
    </location>
</feature>
<feature type="domain" description="RNA polymerase sigma-70 region 2" evidence="1">
    <location>
        <begin position="15"/>
        <end position="78"/>
    </location>
</feature>
<proteinExistence type="predicted"/>
<feature type="domain" description="RNA polymerase sigma factor 70 region 4 type 2" evidence="2">
    <location>
        <begin position="107"/>
        <end position="157"/>
    </location>
</feature>
<reference evidence="4" key="1">
    <citation type="submission" date="2020-10" db="EMBL/GenBank/DDBJ databases">
        <title>Ca. Dormibacterota MAGs.</title>
        <authorList>
            <person name="Montgomery K."/>
        </authorList>
    </citation>
    <scope>NUCLEOTIDE SEQUENCE [LARGE SCALE GENOMIC DNA]</scope>
    <source>
        <strain evidence="4">SC8812_S17_10</strain>
    </source>
</reference>
<dbReference type="RefSeq" id="WP_350341439.1">
    <property type="nucleotide sequence ID" value="NZ_JAEKNR010000157.1"/>
</dbReference>
<dbReference type="InterPro" id="IPR013325">
    <property type="entry name" value="RNA_pol_sigma_r2"/>
</dbReference>
<dbReference type="Pfam" id="PF08281">
    <property type="entry name" value="Sigma70_r4_2"/>
    <property type="match status" value="1"/>
</dbReference>
<dbReference type="EMBL" id="JAEKNR010000157">
    <property type="protein sequence ID" value="MBJ7599582.1"/>
    <property type="molecule type" value="Genomic_DNA"/>
</dbReference>
<evidence type="ECO:0000259" key="2">
    <source>
        <dbReference type="Pfam" id="PF08281"/>
    </source>
</evidence>
<evidence type="ECO:0000259" key="1">
    <source>
        <dbReference type="Pfam" id="PF04542"/>
    </source>
</evidence>
<dbReference type="PANTHER" id="PTHR47756:SF2">
    <property type="entry name" value="BLL6612 PROTEIN"/>
    <property type="match status" value="1"/>
</dbReference>
<evidence type="ECO:0000313" key="4">
    <source>
        <dbReference type="EMBL" id="MBJ7599582.1"/>
    </source>
</evidence>
<dbReference type="Proteomes" id="UP000612893">
    <property type="component" value="Unassembled WGS sequence"/>
</dbReference>
<evidence type="ECO:0000313" key="5">
    <source>
        <dbReference type="Proteomes" id="UP000612893"/>
    </source>
</evidence>
<comment type="caution">
    <text evidence="4">The sequence shown here is derived from an EMBL/GenBank/DDBJ whole genome shotgun (WGS) entry which is preliminary data.</text>
</comment>
<dbReference type="AlphaFoldDB" id="A0A934K9A3"/>
<organism evidence="4 5">
    <name type="scientific">Candidatus Nephthysia bennettiae</name>
    <dbReference type="NCBI Taxonomy" id="3127016"/>
    <lineage>
        <taxon>Bacteria</taxon>
        <taxon>Bacillati</taxon>
        <taxon>Candidatus Dormiibacterota</taxon>
        <taxon>Candidatus Dormibacteria</taxon>
        <taxon>Candidatus Dormibacterales</taxon>
        <taxon>Candidatus Dormibacteraceae</taxon>
        <taxon>Candidatus Nephthysia</taxon>
    </lineage>
</organism>
<dbReference type="InterPro" id="IPR036388">
    <property type="entry name" value="WH-like_DNA-bd_sf"/>
</dbReference>
<dbReference type="Pfam" id="PF20239">
    <property type="entry name" value="DUF6596"/>
    <property type="match status" value="1"/>
</dbReference>
<keyword evidence="5" id="KW-1185">Reference proteome</keyword>
<evidence type="ECO:0000259" key="3">
    <source>
        <dbReference type="Pfam" id="PF20239"/>
    </source>
</evidence>
<dbReference type="Gene3D" id="1.10.10.10">
    <property type="entry name" value="Winged helix-like DNA-binding domain superfamily/Winged helix DNA-binding domain"/>
    <property type="match status" value="1"/>
</dbReference>